<protein>
    <submittedName>
        <fullName evidence="2">Uncharacterized protein</fullName>
    </submittedName>
</protein>
<dbReference type="Proteomes" id="UP000660262">
    <property type="component" value="Unassembled WGS sequence"/>
</dbReference>
<reference evidence="2" key="1">
    <citation type="submission" date="2020-10" db="EMBL/GenBank/DDBJ databases">
        <title>Unveiling of a novel bifunctional photoreceptor, Dualchrome1, isolated from a cosmopolitan green alga.</title>
        <authorList>
            <person name="Suzuki S."/>
            <person name="Kawachi M."/>
        </authorList>
    </citation>
    <scope>NUCLEOTIDE SEQUENCE</scope>
    <source>
        <strain evidence="2">NIES 2893</strain>
    </source>
</reference>
<dbReference type="EMBL" id="BNJQ01000030">
    <property type="protein sequence ID" value="GHP10684.1"/>
    <property type="molecule type" value="Genomic_DNA"/>
</dbReference>
<feature type="compositionally biased region" description="Acidic residues" evidence="1">
    <location>
        <begin position="356"/>
        <end position="371"/>
    </location>
</feature>
<keyword evidence="3" id="KW-1185">Reference proteome</keyword>
<evidence type="ECO:0000313" key="2">
    <source>
        <dbReference type="EMBL" id="GHP10684.1"/>
    </source>
</evidence>
<proteinExistence type="predicted"/>
<dbReference type="AlphaFoldDB" id="A0A830HU18"/>
<evidence type="ECO:0000313" key="3">
    <source>
        <dbReference type="Proteomes" id="UP000660262"/>
    </source>
</evidence>
<sequence length="385" mass="42453">MRDQPWKARNHLARVTLAPATPAHSAGAVVRNSTADVLDLMQDDDDDERYTPVTVTESQAATIPAEPSTAISGKVARSFRSFEDARAYVRTLGLKSKKKWEAWYKTDARPYDIPSTPARMYKSSGWTSYGDFLGFANGKVAGAFRSFADARAYVRTLSLKSKKKWEAWSSSGKRPHDIPANPNVTYASTGWTSYGDFLGYAVGKVAGAFHTFEDARAYVRTLGLKSQKEWEAWSSSGKRPHDIPANPKVTYASTGWTSYGDFLGYAEGQGARGSFRSFEGARTYVRTLGLKSKDAWEAWKRSGARLCDIPGRPDVVYASSGWLSLGDFLGYAGGKVTGAYKRNAAVAGLRALQNDADNDEKDEQDEDDEDEDARRRKQAKRPRGG</sequence>
<evidence type="ECO:0000256" key="1">
    <source>
        <dbReference type="SAM" id="MobiDB-lite"/>
    </source>
</evidence>
<dbReference type="Pfam" id="PF14882">
    <property type="entry name" value="INT_rpt"/>
    <property type="match status" value="1"/>
</dbReference>
<feature type="region of interest" description="Disordered" evidence="1">
    <location>
        <begin position="352"/>
        <end position="385"/>
    </location>
</feature>
<comment type="caution">
    <text evidence="2">The sequence shown here is derived from an EMBL/GenBank/DDBJ whole genome shotgun (WGS) entry which is preliminary data.</text>
</comment>
<feature type="compositionally biased region" description="Basic residues" evidence="1">
    <location>
        <begin position="375"/>
        <end position="385"/>
    </location>
</feature>
<organism evidence="2 3">
    <name type="scientific">Pycnococcus provasolii</name>
    <dbReference type="NCBI Taxonomy" id="41880"/>
    <lineage>
        <taxon>Eukaryota</taxon>
        <taxon>Viridiplantae</taxon>
        <taxon>Chlorophyta</taxon>
        <taxon>Pseudoscourfieldiophyceae</taxon>
        <taxon>Pseudoscourfieldiales</taxon>
        <taxon>Pycnococcaceae</taxon>
        <taxon>Pycnococcus</taxon>
    </lineage>
</organism>
<name>A0A830HU18_9CHLO</name>
<gene>
    <name evidence="2" type="ORF">PPROV_000941500</name>
</gene>
<dbReference type="InterPro" id="IPR028229">
    <property type="entry name" value="Integrase_rpt"/>
</dbReference>
<accession>A0A830HU18</accession>